<dbReference type="Pfam" id="PF10366">
    <property type="entry name" value="Vps39_1"/>
    <property type="match status" value="1"/>
</dbReference>
<name>A0A067MB88_BOTB1</name>
<dbReference type="GO" id="GO:0034058">
    <property type="term" value="P:endosomal vesicle fusion"/>
    <property type="evidence" value="ECO:0007669"/>
    <property type="project" value="TreeGrafter"/>
</dbReference>
<dbReference type="GO" id="GO:0006914">
    <property type="term" value="P:autophagy"/>
    <property type="evidence" value="ECO:0007669"/>
    <property type="project" value="TreeGrafter"/>
</dbReference>
<reference evidence="4" key="1">
    <citation type="journal article" date="2014" name="Proc. Natl. Acad. Sci. U.S.A.">
        <title>Extensive sampling of basidiomycete genomes demonstrates inadequacy of the white-rot/brown-rot paradigm for wood decay fungi.</title>
        <authorList>
            <person name="Riley R."/>
            <person name="Salamov A.A."/>
            <person name="Brown D.W."/>
            <person name="Nagy L.G."/>
            <person name="Floudas D."/>
            <person name="Held B.W."/>
            <person name="Levasseur A."/>
            <person name="Lombard V."/>
            <person name="Morin E."/>
            <person name="Otillar R."/>
            <person name="Lindquist E.A."/>
            <person name="Sun H."/>
            <person name="LaButti K.M."/>
            <person name="Schmutz J."/>
            <person name="Jabbour D."/>
            <person name="Luo H."/>
            <person name="Baker S.E."/>
            <person name="Pisabarro A.G."/>
            <person name="Walton J.D."/>
            <person name="Blanchette R.A."/>
            <person name="Henrissat B."/>
            <person name="Martin F."/>
            <person name="Cullen D."/>
            <person name="Hibbett D.S."/>
            <person name="Grigoriev I.V."/>
        </authorList>
    </citation>
    <scope>NUCLEOTIDE SEQUENCE [LARGE SCALE GENOMIC DNA]</scope>
    <source>
        <strain evidence="4">FD-172 SS1</strain>
    </source>
</reference>
<dbReference type="Proteomes" id="UP000027195">
    <property type="component" value="Unassembled WGS sequence"/>
</dbReference>
<sequence>MGLFLNENGDPIRGTLEWPEWPLALCADYPYVAVLLPSNTIEICSILTLSTVQTISCSAALNLRGLSSSVGGYFCPSAQRQESLRLVMIPLFGAPALPPSDHLENGRNETSTPAPNGEPASGSGLTPPPTPPKTPYEQHHPSSSYVRSRMCVIGSSGLQSLLPSTLISQSEFLFESHRIGEIVDLVDHSRKKVSAEDLDQMSEIRYVHERLGYYYLSQTLFEDAGNHFFKSETDPRLLIRLFPDLCDSLISKGDHAEVFKGVEEQARSVGTINEIIMANLVRNYHPHLDVETSPATVELLNVLLITARDMLRKFLHKTRNFWRFVKQEPVDASSHRVVDTVLAKLLADAEDTPELLSLIDSSDYIDVSQLEPLLIQHGQYSALAKIYEKQKEETKLLELWSRIADGTWLDPSFGDVMPQIITALGQSRNQALVQRYGLWLVKRDPPAGLKLFMSRDGNKRGMKFDDMLLLQELKAADAASADTFLEHLVLQKQNQDPALHTELATRCLDRLFAFLREPDIAKEFDRAVSTYPSVSSTTPYLLHLARSSLHPKANQARLQAALFLQGSALYDVEPVQNQILSETSLSKYLQLERAIVDSKLGKHYHALRNLVDLRDYVSAQSYCTLRGVVVSNRVAQAVAEAAGLQAWTRLFPKSGAKGREVHPGIGAAADQIVEKELVAILLKVYVEGGENTASQAARFINAQALHLSVPEVILQLPPELPLSTITPFMSRALRRNAHEEQEGQILKALSFGQNLYISDRAWTMCQRQVPRVEGKSTAAQLAGEAGNAQSVPEYTATRSSPAESTIGRIEVSSDEVSDLDELQ</sequence>
<feature type="compositionally biased region" description="Polar residues" evidence="1">
    <location>
        <begin position="787"/>
        <end position="803"/>
    </location>
</feature>
<evidence type="ECO:0000313" key="3">
    <source>
        <dbReference type="EMBL" id="KDQ09152.1"/>
    </source>
</evidence>
<dbReference type="FunCoup" id="A0A067MB88">
    <property type="interactions" value="59"/>
</dbReference>
<feature type="region of interest" description="Disordered" evidence="1">
    <location>
        <begin position="783"/>
        <end position="823"/>
    </location>
</feature>
<dbReference type="PANTHER" id="PTHR12894">
    <property type="entry name" value="CNH DOMAIN CONTAINING"/>
    <property type="match status" value="1"/>
</dbReference>
<gene>
    <name evidence="3" type="ORF">BOTBODRAFT_179324</name>
</gene>
<evidence type="ECO:0000256" key="1">
    <source>
        <dbReference type="SAM" id="MobiDB-lite"/>
    </source>
</evidence>
<keyword evidence="4" id="KW-1185">Reference proteome</keyword>
<feature type="region of interest" description="Disordered" evidence="1">
    <location>
        <begin position="99"/>
        <end position="141"/>
    </location>
</feature>
<evidence type="ECO:0000313" key="4">
    <source>
        <dbReference type="Proteomes" id="UP000027195"/>
    </source>
</evidence>
<organism evidence="3 4">
    <name type="scientific">Botryobasidium botryosum (strain FD-172 SS1)</name>
    <dbReference type="NCBI Taxonomy" id="930990"/>
    <lineage>
        <taxon>Eukaryota</taxon>
        <taxon>Fungi</taxon>
        <taxon>Dikarya</taxon>
        <taxon>Basidiomycota</taxon>
        <taxon>Agaricomycotina</taxon>
        <taxon>Agaricomycetes</taxon>
        <taxon>Cantharellales</taxon>
        <taxon>Botryobasidiaceae</taxon>
        <taxon>Botryobasidium</taxon>
    </lineage>
</organism>
<dbReference type="HOGENOM" id="CLU_004400_1_0_1"/>
<dbReference type="InterPro" id="IPR032914">
    <property type="entry name" value="Vam6/VPS39/TRAP1"/>
</dbReference>
<feature type="compositionally biased region" description="Acidic residues" evidence="1">
    <location>
        <begin position="812"/>
        <end position="823"/>
    </location>
</feature>
<dbReference type="InParanoid" id="A0A067MB88"/>
<proteinExistence type="predicted"/>
<accession>A0A067MB88</accession>
<dbReference type="OrthoDB" id="10258882at2759"/>
<dbReference type="PANTHER" id="PTHR12894:SF27">
    <property type="entry name" value="TRANSFORMING GROWTH FACTOR-BETA RECEPTOR-ASSOCIATED PROTEIN 1"/>
    <property type="match status" value="1"/>
</dbReference>
<evidence type="ECO:0000259" key="2">
    <source>
        <dbReference type="Pfam" id="PF10366"/>
    </source>
</evidence>
<protein>
    <recommendedName>
        <fullName evidence="2">Vacuolar sorting protein 39/Transforming growth factor beta receptor-associated domain-containing protein</fullName>
    </recommendedName>
</protein>
<dbReference type="AlphaFoldDB" id="A0A067MB88"/>
<dbReference type="EMBL" id="KL198082">
    <property type="protein sequence ID" value="KDQ09152.1"/>
    <property type="molecule type" value="Genomic_DNA"/>
</dbReference>
<dbReference type="STRING" id="930990.A0A067MB88"/>
<dbReference type="InterPro" id="IPR019452">
    <property type="entry name" value="VPS39/TGF_beta_rcpt-assoc_1"/>
</dbReference>
<dbReference type="GO" id="GO:0005737">
    <property type="term" value="C:cytoplasm"/>
    <property type="evidence" value="ECO:0007669"/>
    <property type="project" value="TreeGrafter"/>
</dbReference>
<feature type="domain" description="Vacuolar sorting protein 39/Transforming growth factor beta receptor-associated" evidence="2">
    <location>
        <begin position="338"/>
        <end position="440"/>
    </location>
</feature>
<dbReference type="GO" id="GO:0016020">
    <property type="term" value="C:membrane"/>
    <property type="evidence" value="ECO:0007669"/>
    <property type="project" value="TreeGrafter"/>
</dbReference>